<keyword evidence="2" id="KW-1185">Reference proteome</keyword>
<name>A0A9P5SEW3_9FUNG</name>
<sequence length="575" mass="66012">MVSNNPATARERALDIPEILGNICQFIPRQSIPNVRRTSSSFNQACRPFLQSKCHELDTIFSKNFDPTSEKDIQKISQEAKAIYYIIIENGKLDLLKQASEYCPNINTVQINDLYLFRQPALTTFLGRQYRLRKMEIVTTEYNTLTDIHSLPAMLAAPLLTSLTLPNNPMKWLKSPWTLLKSLLAVIPGLLHLDLGTVLFTGHAELDQWEQESAKQATKHPLRTMEIKDAVLPMLRFFQLNRILPSLDYIYFDGFDKSPVPPELFDHVIKPGERASEMQTLANRVYYCGPPLTLRRMKLSRAVTEARLTLLLARAPHLTELVVPRPRNMYFDVFAQFPDLQLKQVTCRMYSFEESTTMNRLTTMSCFRDLEDLTLEYNAEVFSPNKFAHFYPATISPVMQLCRTAPTLSFGATLRRLVVKTSQNVLLNSTACGYYKTLLRHLPHLTELDLQEKMLDFQLLEGLGRCCVPDCAIQDHDHGVSSNNEANAREDWWPVERPLLKTLRLVFDSDVAVTTTDLETQVLKRFRFLEEFNFGGPYPDRDWGSPWARRIRYQYPCVVITPEDAAMKIMISPGS</sequence>
<evidence type="ECO:0000313" key="2">
    <source>
        <dbReference type="Proteomes" id="UP000696485"/>
    </source>
</evidence>
<comment type="caution">
    <text evidence="1">The sequence shown here is derived from an EMBL/GenBank/DDBJ whole genome shotgun (WGS) entry which is preliminary data.</text>
</comment>
<dbReference type="Gene3D" id="3.80.10.10">
    <property type="entry name" value="Ribonuclease Inhibitor"/>
    <property type="match status" value="1"/>
</dbReference>
<dbReference type="Proteomes" id="UP000696485">
    <property type="component" value="Unassembled WGS sequence"/>
</dbReference>
<accession>A0A9P5SEW3</accession>
<gene>
    <name evidence="1" type="ORF">BG006_011327</name>
</gene>
<dbReference type="EMBL" id="JAAAUY010000964">
    <property type="protein sequence ID" value="KAF9325178.1"/>
    <property type="molecule type" value="Genomic_DNA"/>
</dbReference>
<dbReference type="AlphaFoldDB" id="A0A9P5SEW3"/>
<dbReference type="SUPFAM" id="SSF52047">
    <property type="entry name" value="RNI-like"/>
    <property type="match status" value="1"/>
</dbReference>
<proteinExistence type="predicted"/>
<reference evidence="1" key="1">
    <citation type="journal article" date="2020" name="Fungal Divers.">
        <title>Resolving the Mortierellaceae phylogeny through synthesis of multi-gene phylogenetics and phylogenomics.</title>
        <authorList>
            <person name="Vandepol N."/>
            <person name="Liber J."/>
            <person name="Desiro A."/>
            <person name="Na H."/>
            <person name="Kennedy M."/>
            <person name="Barry K."/>
            <person name="Grigoriev I.V."/>
            <person name="Miller A.N."/>
            <person name="O'Donnell K."/>
            <person name="Stajich J.E."/>
            <person name="Bonito G."/>
        </authorList>
    </citation>
    <scope>NUCLEOTIDE SEQUENCE</scope>
    <source>
        <strain evidence="1">NVP1</strain>
    </source>
</reference>
<protein>
    <recommendedName>
        <fullName evidence="3">F-box domain-containing protein</fullName>
    </recommendedName>
</protein>
<organism evidence="1 2">
    <name type="scientific">Podila minutissima</name>
    <dbReference type="NCBI Taxonomy" id="64525"/>
    <lineage>
        <taxon>Eukaryota</taxon>
        <taxon>Fungi</taxon>
        <taxon>Fungi incertae sedis</taxon>
        <taxon>Mucoromycota</taxon>
        <taxon>Mortierellomycotina</taxon>
        <taxon>Mortierellomycetes</taxon>
        <taxon>Mortierellales</taxon>
        <taxon>Mortierellaceae</taxon>
        <taxon>Podila</taxon>
    </lineage>
</organism>
<evidence type="ECO:0000313" key="1">
    <source>
        <dbReference type="EMBL" id="KAF9325178.1"/>
    </source>
</evidence>
<dbReference type="InterPro" id="IPR032675">
    <property type="entry name" value="LRR_dom_sf"/>
</dbReference>
<evidence type="ECO:0008006" key="3">
    <source>
        <dbReference type="Google" id="ProtNLM"/>
    </source>
</evidence>